<reference evidence="1" key="1">
    <citation type="journal article" name="BMC Genomics">
        <title>Long-read sequencing and de novo genome assembly of marine medaka (Oryzias melastigma).</title>
        <authorList>
            <person name="Liang P."/>
            <person name="Saqib H.S.A."/>
            <person name="Ni X."/>
            <person name="Shen Y."/>
        </authorList>
    </citation>
    <scope>NUCLEOTIDE SEQUENCE</scope>
    <source>
        <strain evidence="1">Bigg-433</strain>
    </source>
</reference>
<gene>
    <name evidence="1" type="ORF">FQA47_018149</name>
</gene>
<comment type="caution">
    <text evidence="1">The sequence shown here is derived from an EMBL/GenBank/DDBJ whole genome shotgun (WGS) entry which is preliminary data.</text>
</comment>
<accession>A0A834BYD2</accession>
<proteinExistence type="predicted"/>
<name>A0A834BYD2_ORYME</name>
<organism evidence="1 2">
    <name type="scientific">Oryzias melastigma</name>
    <name type="common">Marine medaka</name>
    <dbReference type="NCBI Taxonomy" id="30732"/>
    <lineage>
        <taxon>Eukaryota</taxon>
        <taxon>Metazoa</taxon>
        <taxon>Chordata</taxon>
        <taxon>Craniata</taxon>
        <taxon>Vertebrata</taxon>
        <taxon>Euteleostomi</taxon>
        <taxon>Actinopterygii</taxon>
        <taxon>Neopterygii</taxon>
        <taxon>Teleostei</taxon>
        <taxon>Neoteleostei</taxon>
        <taxon>Acanthomorphata</taxon>
        <taxon>Ovalentaria</taxon>
        <taxon>Atherinomorphae</taxon>
        <taxon>Beloniformes</taxon>
        <taxon>Adrianichthyidae</taxon>
        <taxon>Oryziinae</taxon>
        <taxon>Oryzias</taxon>
    </lineage>
</organism>
<evidence type="ECO:0000313" key="1">
    <source>
        <dbReference type="EMBL" id="KAF6716910.1"/>
    </source>
</evidence>
<sequence>MVNVMENSKLKELLIKTDDAQWKYVDRTRKLDKCFLITMKEKRNQTQADVLTFCGLRFFILGTNNGSIRQVGTNQTSISALFTQCTTRQAVNMLHSKTNRDGQQSQ</sequence>
<protein>
    <submittedName>
        <fullName evidence="1">Uncharacterized protein</fullName>
    </submittedName>
</protein>
<evidence type="ECO:0000313" key="2">
    <source>
        <dbReference type="Proteomes" id="UP000646548"/>
    </source>
</evidence>
<dbReference type="EMBL" id="WKFB01000913">
    <property type="protein sequence ID" value="KAF6716910.1"/>
    <property type="molecule type" value="Genomic_DNA"/>
</dbReference>
<dbReference type="AlphaFoldDB" id="A0A834BYD2"/>
<dbReference type="Proteomes" id="UP000646548">
    <property type="component" value="Unassembled WGS sequence"/>
</dbReference>